<evidence type="ECO:0000313" key="1">
    <source>
        <dbReference type="EMBL" id="KAI8420664.1"/>
    </source>
</evidence>
<gene>
    <name evidence="1" type="ORF">MSG28_007903</name>
</gene>
<comment type="caution">
    <text evidence="1">The sequence shown here is derived from an EMBL/GenBank/DDBJ whole genome shotgun (WGS) entry which is preliminary data.</text>
</comment>
<organism evidence="1 2">
    <name type="scientific">Choristoneura fumiferana</name>
    <name type="common">Spruce budworm moth</name>
    <name type="synonym">Archips fumiferana</name>
    <dbReference type="NCBI Taxonomy" id="7141"/>
    <lineage>
        <taxon>Eukaryota</taxon>
        <taxon>Metazoa</taxon>
        <taxon>Ecdysozoa</taxon>
        <taxon>Arthropoda</taxon>
        <taxon>Hexapoda</taxon>
        <taxon>Insecta</taxon>
        <taxon>Pterygota</taxon>
        <taxon>Neoptera</taxon>
        <taxon>Endopterygota</taxon>
        <taxon>Lepidoptera</taxon>
        <taxon>Glossata</taxon>
        <taxon>Ditrysia</taxon>
        <taxon>Tortricoidea</taxon>
        <taxon>Tortricidae</taxon>
        <taxon>Tortricinae</taxon>
        <taxon>Choristoneura</taxon>
    </lineage>
</organism>
<sequence>MDDIADFEEFIEHTKRSRDQIGLRRYLRDNDNPFEKYTVEEFYSRYRFKQETVKNVLVPLVAPYLAKPTRRGMPFAPEVMVLGTLRYYATGTCQNLGAGGDVVNICQQSMSRIVIVVSSLLASQLKNVIKFPPPAELPNVKKDFYDIASFPGLIGCLGCMHVRIKNPGGGMAEVFRNSDGWLSINVQAVTGPKLQFYDLVVRWPGSCHSSFIYNYSSLKQRLQANQLQGILLGDSGYELSPVVTTPYASPNSPAQERYNRSHSETRRTMDRAFAIWKKRFPCLQIGLSVKLETIVAVICACATLQNLAICTQRP</sequence>
<evidence type="ECO:0000313" key="2">
    <source>
        <dbReference type="Proteomes" id="UP001064048"/>
    </source>
</evidence>
<keyword evidence="2" id="KW-1185">Reference proteome</keyword>
<proteinExistence type="predicted"/>
<dbReference type="EMBL" id="CM046113">
    <property type="protein sequence ID" value="KAI8420664.1"/>
    <property type="molecule type" value="Genomic_DNA"/>
</dbReference>
<name>A0ACC0J9B3_CHOFU</name>
<dbReference type="Proteomes" id="UP001064048">
    <property type="component" value="Chromosome 13"/>
</dbReference>
<reference evidence="1 2" key="1">
    <citation type="journal article" date="2022" name="Genome Biol. Evol.">
        <title>The Spruce Budworm Genome: Reconstructing the Evolutionary History of Antifreeze Proteins.</title>
        <authorList>
            <person name="Beliveau C."/>
            <person name="Gagne P."/>
            <person name="Picq S."/>
            <person name="Vernygora O."/>
            <person name="Keeling C.I."/>
            <person name="Pinkney K."/>
            <person name="Doucet D."/>
            <person name="Wen F."/>
            <person name="Johnston J.S."/>
            <person name="Maaroufi H."/>
            <person name="Boyle B."/>
            <person name="Laroche J."/>
            <person name="Dewar K."/>
            <person name="Juretic N."/>
            <person name="Blackburn G."/>
            <person name="Nisole A."/>
            <person name="Brunet B."/>
            <person name="Brandao M."/>
            <person name="Lumley L."/>
            <person name="Duan J."/>
            <person name="Quan G."/>
            <person name="Lucarotti C.J."/>
            <person name="Roe A.D."/>
            <person name="Sperling F.A.H."/>
            <person name="Levesque R.C."/>
            <person name="Cusson M."/>
        </authorList>
    </citation>
    <scope>NUCLEOTIDE SEQUENCE [LARGE SCALE GENOMIC DNA]</scope>
    <source>
        <strain evidence="1">Glfc:IPQL:Cfum</strain>
    </source>
</reference>
<protein>
    <submittedName>
        <fullName evidence="1">Uncharacterized protein</fullName>
    </submittedName>
</protein>
<accession>A0ACC0J9B3</accession>